<sequence>MRTDGTSPTGTPPIPLHRPYLAGAELSYISQAITSGCIRGDGPFTRRCAALLEQKFGIAKVLMTPSCTAALELAAMLCDLGPGDEVILPSYTFVSTANAVVRLGAKPVFVEIRADTLNLDESRIEAALTPRTRAIFPVHYGGISCEMGQIMELANAHGLKVVEDAAQAVDATYRGRALGSIGHLGAYSFHETKNLVSGEGGALCCNAPELIERAEILRDKGTNRAKFFRGEVDKYTWVDVGSSAIPSEIVCAFLYAQLEAMDAIKARRHAIDIRYREGLSDLEAAGRLRLPAIPEGCDSPFHTVYLMLESGAIRDALMAYLRERGVMATFHFVPLHASPMGRRLGYREGDLPLTEDLAARLLRLPTFFDLSEVEQSRVIDLVASFFAQRSPTSKRRGLSLACVDL</sequence>
<keyword evidence="3 4" id="KW-0663">Pyridoxal phosphate</keyword>
<dbReference type="GO" id="GO:0019180">
    <property type="term" value="F:dTDP-4-amino-4,6-dideoxygalactose transaminase activity"/>
    <property type="evidence" value="ECO:0007669"/>
    <property type="project" value="UniProtKB-EC"/>
</dbReference>
<protein>
    <submittedName>
        <fullName evidence="5">dTDP-4-amino-4,6-dideoxygalactose transaminase</fullName>
        <ecNumber evidence="5">2.6.1.59</ecNumber>
    </submittedName>
</protein>
<dbReference type="NCBIfam" id="NF008687">
    <property type="entry name" value="PRK11706.1"/>
    <property type="match status" value="1"/>
</dbReference>
<keyword evidence="5" id="KW-0808">Transferase</keyword>
<proteinExistence type="inferred from homology"/>
<dbReference type="EMBL" id="CP155447">
    <property type="protein sequence ID" value="XBH04983.1"/>
    <property type="molecule type" value="Genomic_DNA"/>
</dbReference>
<dbReference type="EC" id="2.6.1.59" evidence="5"/>
<dbReference type="InterPro" id="IPR000653">
    <property type="entry name" value="DegT/StrS_aminotransferase"/>
</dbReference>
<evidence type="ECO:0000256" key="4">
    <source>
        <dbReference type="RuleBase" id="RU004508"/>
    </source>
</evidence>
<dbReference type="InterPro" id="IPR012749">
    <property type="entry name" value="WecE-like"/>
</dbReference>
<evidence type="ECO:0000256" key="1">
    <source>
        <dbReference type="ARBA" id="ARBA00037999"/>
    </source>
</evidence>
<name>A0AAU7CIS4_9BACT</name>
<dbReference type="InterPro" id="IPR015421">
    <property type="entry name" value="PyrdxlP-dep_Trfase_major"/>
</dbReference>
<dbReference type="PANTHER" id="PTHR30244">
    <property type="entry name" value="TRANSAMINASE"/>
    <property type="match status" value="1"/>
</dbReference>
<feature type="modified residue" description="N6-(pyridoxal phosphate)lysine" evidence="3">
    <location>
        <position position="193"/>
    </location>
</feature>
<gene>
    <name evidence="5" type="primary">rffA</name>
    <name evidence="5" type="synonym">fcnA</name>
    <name evidence="5" type="synonym">wecE</name>
    <name evidence="5" type="ORF">V5E97_02885</name>
</gene>
<dbReference type="Gene3D" id="3.90.1150.10">
    <property type="entry name" value="Aspartate Aminotransferase, domain 1"/>
    <property type="match status" value="1"/>
</dbReference>
<evidence type="ECO:0000313" key="5">
    <source>
        <dbReference type="EMBL" id="XBH04983.1"/>
    </source>
</evidence>
<dbReference type="Pfam" id="PF01041">
    <property type="entry name" value="DegT_DnrJ_EryC1"/>
    <property type="match status" value="1"/>
</dbReference>
<feature type="active site" description="Proton acceptor" evidence="2">
    <location>
        <position position="193"/>
    </location>
</feature>
<organism evidence="5">
    <name type="scientific">Singulisphaera sp. Ch08</name>
    <dbReference type="NCBI Taxonomy" id="3120278"/>
    <lineage>
        <taxon>Bacteria</taxon>
        <taxon>Pseudomonadati</taxon>
        <taxon>Planctomycetota</taxon>
        <taxon>Planctomycetia</taxon>
        <taxon>Isosphaerales</taxon>
        <taxon>Isosphaeraceae</taxon>
        <taxon>Singulisphaera</taxon>
    </lineage>
</organism>
<dbReference type="AlphaFoldDB" id="A0AAU7CIS4"/>
<accession>A0AAU7CIS4</accession>
<dbReference type="GO" id="GO:0000271">
    <property type="term" value="P:polysaccharide biosynthetic process"/>
    <property type="evidence" value="ECO:0007669"/>
    <property type="project" value="TreeGrafter"/>
</dbReference>
<dbReference type="NCBIfam" id="TIGR02379">
    <property type="entry name" value="ECA_wecE"/>
    <property type="match status" value="1"/>
</dbReference>
<dbReference type="InterPro" id="IPR015424">
    <property type="entry name" value="PyrdxlP-dep_Trfase"/>
</dbReference>
<evidence type="ECO:0000256" key="2">
    <source>
        <dbReference type="PIRSR" id="PIRSR000390-1"/>
    </source>
</evidence>
<keyword evidence="5" id="KW-0032">Aminotransferase</keyword>
<dbReference type="InterPro" id="IPR015422">
    <property type="entry name" value="PyrdxlP-dep_Trfase_small"/>
</dbReference>
<reference evidence="5" key="1">
    <citation type="submission" date="2024-05" db="EMBL/GenBank/DDBJ databases">
        <title>Planctomycetes of the genus Singulisphaera possess chitinolytic capabilities.</title>
        <authorList>
            <person name="Ivanova A."/>
        </authorList>
    </citation>
    <scope>NUCLEOTIDE SEQUENCE</scope>
    <source>
        <strain evidence="5">Ch08T</strain>
    </source>
</reference>
<dbReference type="PIRSF" id="PIRSF000390">
    <property type="entry name" value="PLP_StrS"/>
    <property type="match status" value="1"/>
</dbReference>
<dbReference type="CDD" id="cd00616">
    <property type="entry name" value="AHBA_syn"/>
    <property type="match status" value="1"/>
</dbReference>
<dbReference type="RefSeq" id="WP_406697790.1">
    <property type="nucleotide sequence ID" value="NZ_CP155447.1"/>
</dbReference>
<evidence type="ECO:0000256" key="3">
    <source>
        <dbReference type="PIRSR" id="PIRSR000390-2"/>
    </source>
</evidence>
<dbReference type="PANTHER" id="PTHR30244:SF34">
    <property type="entry name" value="DTDP-4-AMINO-4,6-DIDEOXYGALACTOSE TRANSAMINASE"/>
    <property type="match status" value="1"/>
</dbReference>
<comment type="similarity">
    <text evidence="1 4">Belongs to the DegT/DnrJ/EryC1 family.</text>
</comment>
<dbReference type="GO" id="GO:0030170">
    <property type="term" value="F:pyridoxal phosphate binding"/>
    <property type="evidence" value="ECO:0007669"/>
    <property type="project" value="TreeGrafter"/>
</dbReference>
<dbReference type="FunFam" id="3.40.640.10:FF:000037">
    <property type="entry name" value="dTDP-4-amino-4,6-dideoxygalactose transaminase"/>
    <property type="match status" value="1"/>
</dbReference>
<dbReference type="SUPFAM" id="SSF53383">
    <property type="entry name" value="PLP-dependent transferases"/>
    <property type="match status" value="1"/>
</dbReference>
<dbReference type="Gene3D" id="3.40.640.10">
    <property type="entry name" value="Type I PLP-dependent aspartate aminotransferase-like (Major domain)"/>
    <property type="match status" value="1"/>
</dbReference>